<dbReference type="InterPro" id="IPR011990">
    <property type="entry name" value="TPR-like_helical_dom_sf"/>
</dbReference>
<dbReference type="EMBL" id="UOFH01000133">
    <property type="protein sequence ID" value="VAW60269.1"/>
    <property type="molecule type" value="Genomic_DNA"/>
</dbReference>
<dbReference type="Pfam" id="PF06041">
    <property type="entry name" value="DUF924"/>
    <property type="match status" value="1"/>
</dbReference>
<organism evidence="1">
    <name type="scientific">hydrothermal vent metagenome</name>
    <dbReference type="NCBI Taxonomy" id="652676"/>
    <lineage>
        <taxon>unclassified sequences</taxon>
        <taxon>metagenomes</taxon>
        <taxon>ecological metagenomes</taxon>
    </lineage>
</organism>
<dbReference type="AlphaFoldDB" id="A0A3B0XFA0"/>
<protein>
    <recommendedName>
        <fullName evidence="2">Transmembrane protein</fullName>
    </recommendedName>
</protein>
<proteinExistence type="predicted"/>
<evidence type="ECO:0000313" key="1">
    <source>
        <dbReference type="EMBL" id="VAW60269.1"/>
    </source>
</evidence>
<name>A0A3B0XFA0_9ZZZZ</name>
<sequence>MMISAKKIIEFWYSDLISKHWFNSTVEIDSLMRENYEALWRMAVQGELNIWKENAESCLALILLFDQFPLNMFRGEVESFSTEANAVQLTLYGIKQEYDAVLPQSQLNFFYMPLMHSELIEHQNLAVEKFERAGLVENARFAKHHRKIIEQFGRFPHRNEIIGRVSSQAERDYLNSDQAFKG</sequence>
<evidence type="ECO:0008006" key="2">
    <source>
        <dbReference type="Google" id="ProtNLM"/>
    </source>
</evidence>
<reference evidence="1" key="1">
    <citation type="submission" date="2018-06" db="EMBL/GenBank/DDBJ databases">
        <authorList>
            <person name="Zhirakovskaya E."/>
        </authorList>
    </citation>
    <scope>NUCLEOTIDE SEQUENCE</scope>
</reference>
<gene>
    <name evidence="1" type="ORF">MNBD_GAMMA08-1303</name>
</gene>
<dbReference type="InterPro" id="IPR010323">
    <property type="entry name" value="DUF924"/>
</dbReference>
<dbReference type="Gene3D" id="1.25.40.10">
    <property type="entry name" value="Tetratricopeptide repeat domain"/>
    <property type="match status" value="1"/>
</dbReference>
<dbReference type="SUPFAM" id="SSF48452">
    <property type="entry name" value="TPR-like"/>
    <property type="match status" value="1"/>
</dbReference>
<dbReference type="Gene3D" id="1.20.58.320">
    <property type="entry name" value="TPR-like"/>
    <property type="match status" value="1"/>
</dbReference>
<accession>A0A3B0XFA0</accession>